<evidence type="ECO:0000313" key="3">
    <source>
        <dbReference type="EMBL" id="MBC2667842.1"/>
    </source>
</evidence>
<organism evidence="3 4">
    <name type="scientific">Novosphingobium piscinae</name>
    <dbReference type="NCBI Taxonomy" id="1507448"/>
    <lineage>
        <taxon>Bacteria</taxon>
        <taxon>Pseudomonadati</taxon>
        <taxon>Pseudomonadota</taxon>
        <taxon>Alphaproteobacteria</taxon>
        <taxon>Sphingomonadales</taxon>
        <taxon>Sphingomonadaceae</taxon>
        <taxon>Novosphingobium</taxon>
    </lineage>
</organism>
<dbReference type="SUPFAM" id="SSF56954">
    <property type="entry name" value="Outer membrane efflux proteins (OEP)"/>
    <property type="match status" value="1"/>
</dbReference>
<evidence type="ECO:0000256" key="2">
    <source>
        <dbReference type="SAM" id="SignalP"/>
    </source>
</evidence>
<evidence type="ECO:0000256" key="1">
    <source>
        <dbReference type="ARBA" id="ARBA00007613"/>
    </source>
</evidence>
<feature type="signal peptide" evidence="2">
    <location>
        <begin position="1"/>
        <end position="19"/>
    </location>
</feature>
<dbReference type="Pfam" id="PF02321">
    <property type="entry name" value="OEP"/>
    <property type="match status" value="2"/>
</dbReference>
<keyword evidence="2" id="KW-0732">Signal</keyword>
<name>A0A7X1KNP4_9SPHN</name>
<keyword evidence="4" id="KW-1185">Reference proteome</keyword>
<dbReference type="InterPro" id="IPR003423">
    <property type="entry name" value="OMP_efflux"/>
</dbReference>
<proteinExistence type="inferred from homology"/>
<dbReference type="Gene3D" id="1.20.1600.10">
    <property type="entry name" value="Outer membrane efflux proteins (OEP)"/>
    <property type="match status" value="1"/>
</dbReference>
<dbReference type="AlphaFoldDB" id="A0A7X1KNP4"/>
<comment type="similarity">
    <text evidence="1">Belongs to the outer membrane factor (OMF) (TC 1.B.17) family.</text>
</comment>
<dbReference type="InterPro" id="IPR010131">
    <property type="entry name" value="MdtP/NodT-like"/>
</dbReference>
<evidence type="ECO:0000313" key="4">
    <source>
        <dbReference type="Proteomes" id="UP000551327"/>
    </source>
</evidence>
<protein>
    <submittedName>
        <fullName evidence="3">TolC family protein</fullName>
    </submittedName>
</protein>
<dbReference type="RefSeq" id="WP_185677709.1">
    <property type="nucleotide sequence ID" value="NZ_JACLAX010000001.1"/>
</dbReference>
<accession>A0A7X1KNP4</accession>
<gene>
    <name evidence="3" type="ORF">H7F53_01620</name>
</gene>
<feature type="chain" id="PRO_5030920397" evidence="2">
    <location>
        <begin position="20"/>
        <end position="474"/>
    </location>
</feature>
<dbReference type="GO" id="GO:0015562">
    <property type="term" value="F:efflux transmembrane transporter activity"/>
    <property type="evidence" value="ECO:0007669"/>
    <property type="project" value="InterPro"/>
</dbReference>
<dbReference type="EMBL" id="JACLAX010000001">
    <property type="protein sequence ID" value="MBC2667842.1"/>
    <property type="molecule type" value="Genomic_DNA"/>
</dbReference>
<dbReference type="Gene3D" id="2.20.200.10">
    <property type="entry name" value="Outer membrane efflux proteins (OEP)"/>
    <property type="match status" value="1"/>
</dbReference>
<dbReference type="PANTHER" id="PTHR30203:SF32">
    <property type="entry name" value="CATION EFFLUX SYSTEM PROTEIN CUSC"/>
    <property type="match status" value="1"/>
</dbReference>
<sequence>MRRTLFPVFVLTTVLTACAGAPPPKPVPAPPSASWSTFDPALLGSPVRLDWWSAFGSPALTQLVNEARTANFDLAAADANLRAAAALAREARLARQPQGGAGAGVQRLREPSATQPPIFRIPGAFPDMTIATIGGELAWEVDLVGARAKTSRAALADAKSALWRRRNVEAAVVAQVVRAWLDLAQSRQLGAQIDARLAALDNVIALAQRRTDRGGGTVADVAVLRQGREGLAAERPVLDAAQRNALRRLAVLTGRDPIAFVRESVALDTRMETPTALAAQDPRIMLRLRPDVQIAEAQLEAAFERAGASRAALYPSLSLGASAGVAATPADIGSPGAFRFAVGPSLNWGILNLGRVKAGIAAADAASEAAAAQWQQTLLAAVEEADGAIDRWLEARRSTAATRSARAESAVSLTAVRSRHQAGIVSTLERLRGEADHLAAETALIIAEANEREAWAIANLALGAGWRAEHTPIR</sequence>
<dbReference type="PROSITE" id="PS51257">
    <property type="entry name" value="PROKAR_LIPOPROTEIN"/>
    <property type="match status" value="1"/>
</dbReference>
<dbReference type="PANTHER" id="PTHR30203">
    <property type="entry name" value="OUTER MEMBRANE CATION EFFLUX PROTEIN"/>
    <property type="match status" value="1"/>
</dbReference>
<comment type="caution">
    <text evidence="3">The sequence shown here is derived from an EMBL/GenBank/DDBJ whole genome shotgun (WGS) entry which is preliminary data.</text>
</comment>
<dbReference type="Proteomes" id="UP000551327">
    <property type="component" value="Unassembled WGS sequence"/>
</dbReference>
<reference evidence="3 4" key="1">
    <citation type="submission" date="2020-08" db="EMBL/GenBank/DDBJ databases">
        <title>The genome sequence of type strain Novosphingobium piscinae KCTC 42194.</title>
        <authorList>
            <person name="Liu Y."/>
        </authorList>
    </citation>
    <scope>NUCLEOTIDE SEQUENCE [LARGE SCALE GENOMIC DNA]</scope>
    <source>
        <strain evidence="3 4">KCTC 42194</strain>
    </source>
</reference>